<keyword evidence="6 7" id="KW-0472">Membrane</keyword>
<keyword evidence="9" id="KW-1185">Reference proteome</keyword>
<keyword evidence="4 7" id="KW-0812">Transmembrane</keyword>
<evidence type="ECO:0000256" key="2">
    <source>
        <dbReference type="ARBA" id="ARBA00005262"/>
    </source>
</evidence>
<feature type="transmembrane region" description="Helical" evidence="7">
    <location>
        <begin position="69"/>
        <end position="93"/>
    </location>
</feature>
<evidence type="ECO:0000256" key="1">
    <source>
        <dbReference type="ARBA" id="ARBA00004651"/>
    </source>
</evidence>
<keyword evidence="3" id="KW-1003">Cell membrane</keyword>
<comment type="caution">
    <text evidence="8">The sequence shown here is derived from an EMBL/GenBank/DDBJ whole genome shotgun (WGS) entry which is preliminary data.</text>
</comment>
<comment type="similarity">
    <text evidence="2">Belongs to the chromate ion transporter (CHR) (TC 2.A.51) family.</text>
</comment>
<evidence type="ECO:0000313" key="9">
    <source>
        <dbReference type="Proteomes" id="UP000485880"/>
    </source>
</evidence>
<evidence type="ECO:0000256" key="3">
    <source>
        <dbReference type="ARBA" id="ARBA00022475"/>
    </source>
</evidence>
<dbReference type="InterPro" id="IPR052518">
    <property type="entry name" value="CHR_Transporter"/>
</dbReference>
<dbReference type="InterPro" id="IPR003370">
    <property type="entry name" value="Chromate_transpt"/>
</dbReference>
<reference evidence="8 9" key="1">
    <citation type="submission" date="2019-05" db="EMBL/GenBank/DDBJ databases">
        <authorList>
            <person name="Farhan Ul Haque M."/>
        </authorList>
    </citation>
    <scope>NUCLEOTIDE SEQUENCE [LARGE SCALE GENOMIC DNA]</scope>
    <source>
        <strain evidence="8">2</strain>
    </source>
</reference>
<gene>
    <name evidence="8" type="ORF">MPC4_80073</name>
</gene>
<dbReference type="EMBL" id="CABFMQ020000142">
    <property type="protein sequence ID" value="VTZ52402.1"/>
    <property type="molecule type" value="Genomic_DNA"/>
</dbReference>
<organism evidence="8 9">
    <name type="scientific">Methylocella tundrae</name>
    <dbReference type="NCBI Taxonomy" id="227605"/>
    <lineage>
        <taxon>Bacteria</taxon>
        <taxon>Pseudomonadati</taxon>
        <taxon>Pseudomonadota</taxon>
        <taxon>Alphaproteobacteria</taxon>
        <taxon>Hyphomicrobiales</taxon>
        <taxon>Beijerinckiaceae</taxon>
        <taxon>Methylocella</taxon>
    </lineage>
</organism>
<dbReference type="Proteomes" id="UP000485880">
    <property type="component" value="Unassembled WGS sequence"/>
</dbReference>
<comment type="subcellular location">
    <subcellularLocation>
        <location evidence="1">Cell membrane</location>
        <topology evidence="1">Multi-pass membrane protein</topology>
    </subcellularLocation>
</comment>
<evidence type="ECO:0000256" key="7">
    <source>
        <dbReference type="SAM" id="Phobius"/>
    </source>
</evidence>
<evidence type="ECO:0000313" key="8">
    <source>
        <dbReference type="EMBL" id="VTZ52402.1"/>
    </source>
</evidence>
<protein>
    <submittedName>
        <fullName evidence="8">Chromate transporter</fullName>
    </submittedName>
</protein>
<evidence type="ECO:0000256" key="6">
    <source>
        <dbReference type="ARBA" id="ARBA00023136"/>
    </source>
</evidence>
<feature type="transmembrane region" description="Helical" evidence="7">
    <location>
        <begin position="159"/>
        <end position="177"/>
    </location>
</feature>
<dbReference type="GO" id="GO:0005886">
    <property type="term" value="C:plasma membrane"/>
    <property type="evidence" value="ECO:0007669"/>
    <property type="project" value="UniProtKB-SubCell"/>
</dbReference>
<feature type="transmembrane region" description="Helical" evidence="7">
    <location>
        <begin position="114"/>
        <end position="134"/>
    </location>
</feature>
<dbReference type="Pfam" id="PF02417">
    <property type="entry name" value="Chromate_transp"/>
    <property type="match status" value="1"/>
</dbReference>
<dbReference type="PANTHER" id="PTHR43663:SF1">
    <property type="entry name" value="CHROMATE TRANSPORTER"/>
    <property type="match status" value="1"/>
</dbReference>
<dbReference type="PANTHER" id="PTHR43663">
    <property type="entry name" value="CHROMATE TRANSPORT PROTEIN-RELATED"/>
    <property type="match status" value="1"/>
</dbReference>
<sequence length="179" mass="18135">MRSALSQLAITFCVLSLGAVGGANATLPELHRQMVGALHLMDDATFARLVALAQTAPGPNVIVMSLMGWHVAGAAGLCVATVAMIAPSSLIAFGAERSLRRFSASRAILILKRALAPIAVGLMCASGLILARAADSGGLTIALTGGMTLLSGLTRINPLYGIAAGAILGLATQRLGLSF</sequence>
<dbReference type="AlphaFoldDB" id="A0A8B6MBV6"/>
<dbReference type="RefSeq" id="WP_174513988.1">
    <property type="nucleotide sequence ID" value="NZ_CABFMQ020000142.1"/>
</dbReference>
<proteinExistence type="inferred from homology"/>
<name>A0A8B6MBV6_METTU</name>
<keyword evidence="5 7" id="KW-1133">Transmembrane helix</keyword>
<accession>A0A8B6MBV6</accession>
<evidence type="ECO:0000256" key="4">
    <source>
        <dbReference type="ARBA" id="ARBA00022692"/>
    </source>
</evidence>
<evidence type="ECO:0000256" key="5">
    <source>
        <dbReference type="ARBA" id="ARBA00022989"/>
    </source>
</evidence>
<dbReference type="GO" id="GO:0015109">
    <property type="term" value="F:chromate transmembrane transporter activity"/>
    <property type="evidence" value="ECO:0007669"/>
    <property type="project" value="InterPro"/>
</dbReference>